<feature type="compositionally biased region" description="Basic and acidic residues" evidence="1">
    <location>
        <begin position="956"/>
        <end position="976"/>
    </location>
</feature>
<evidence type="ECO:0000256" key="1">
    <source>
        <dbReference type="SAM" id="MobiDB-lite"/>
    </source>
</evidence>
<dbReference type="GO" id="GO:0043186">
    <property type="term" value="C:P granule"/>
    <property type="evidence" value="ECO:0007669"/>
    <property type="project" value="TreeGrafter"/>
</dbReference>
<reference evidence="3" key="1">
    <citation type="submission" date="2022-03" db="EMBL/GenBank/DDBJ databases">
        <authorList>
            <person name="Sayadi A."/>
        </authorList>
    </citation>
    <scope>NUCLEOTIDE SEQUENCE</scope>
</reference>
<organism evidence="3 4">
    <name type="scientific">Acanthoscelides obtectus</name>
    <name type="common">Bean weevil</name>
    <name type="synonym">Bruchus obtectus</name>
    <dbReference type="NCBI Taxonomy" id="200917"/>
    <lineage>
        <taxon>Eukaryota</taxon>
        <taxon>Metazoa</taxon>
        <taxon>Ecdysozoa</taxon>
        <taxon>Arthropoda</taxon>
        <taxon>Hexapoda</taxon>
        <taxon>Insecta</taxon>
        <taxon>Pterygota</taxon>
        <taxon>Neoptera</taxon>
        <taxon>Endopterygota</taxon>
        <taxon>Coleoptera</taxon>
        <taxon>Polyphaga</taxon>
        <taxon>Cucujiformia</taxon>
        <taxon>Chrysomeloidea</taxon>
        <taxon>Chrysomelidae</taxon>
        <taxon>Bruchinae</taxon>
        <taxon>Bruchini</taxon>
        <taxon>Acanthoscelides</taxon>
    </lineage>
</organism>
<dbReference type="PANTHER" id="PTHR22948">
    <property type="entry name" value="TUDOR DOMAIN CONTAINING PROTEIN"/>
    <property type="match status" value="1"/>
</dbReference>
<dbReference type="EMBL" id="CAKOFQ010007480">
    <property type="protein sequence ID" value="CAH2002077.1"/>
    <property type="molecule type" value="Genomic_DNA"/>
</dbReference>
<dbReference type="Proteomes" id="UP001152888">
    <property type="component" value="Unassembled WGS sequence"/>
</dbReference>
<dbReference type="PANTHER" id="PTHR22948:SF72">
    <property type="entry name" value="TUDOR DOMAIN-CONTAINING PROTEIN"/>
    <property type="match status" value="1"/>
</dbReference>
<dbReference type="InterPro" id="IPR050621">
    <property type="entry name" value="Tudor_domain_containing"/>
</dbReference>
<evidence type="ECO:0000259" key="2">
    <source>
        <dbReference type="PROSITE" id="PS50304"/>
    </source>
</evidence>
<dbReference type="InterPro" id="IPR035437">
    <property type="entry name" value="SNase_OB-fold_sf"/>
</dbReference>
<feature type="region of interest" description="Disordered" evidence="1">
    <location>
        <begin position="1636"/>
        <end position="1657"/>
    </location>
</feature>
<dbReference type="Gene3D" id="2.40.50.90">
    <property type="match status" value="3"/>
</dbReference>
<evidence type="ECO:0000313" key="4">
    <source>
        <dbReference type="Proteomes" id="UP001152888"/>
    </source>
</evidence>
<evidence type="ECO:0000313" key="3">
    <source>
        <dbReference type="EMBL" id="CAH2002077.1"/>
    </source>
</evidence>
<feature type="compositionally biased region" description="Polar residues" evidence="1">
    <location>
        <begin position="1322"/>
        <end position="1334"/>
    </location>
</feature>
<dbReference type="SUPFAM" id="SSF63748">
    <property type="entry name" value="Tudor/PWWP/MBT"/>
    <property type="match status" value="4"/>
</dbReference>
<feature type="compositionally biased region" description="Basic and acidic residues" evidence="1">
    <location>
        <begin position="904"/>
        <end position="920"/>
    </location>
</feature>
<dbReference type="InterPro" id="IPR002999">
    <property type="entry name" value="Tudor"/>
</dbReference>
<feature type="region of interest" description="Disordered" evidence="1">
    <location>
        <begin position="1750"/>
        <end position="1777"/>
    </location>
</feature>
<feature type="compositionally biased region" description="Polar residues" evidence="1">
    <location>
        <begin position="1761"/>
        <end position="1770"/>
    </location>
</feature>
<name>A0A9P0LYP6_ACAOB</name>
<feature type="region of interest" description="Disordered" evidence="1">
    <location>
        <begin position="1844"/>
        <end position="1896"/>
    </location>
</feature>
<feature type="domain" description="Tudor" evidence="2">
    <location>
        <begin position="487"/>
        <end position="547"/>
    </location>
</feature>
<feature type="region of interest" description="Disordered" evidence="1">
    <location>
        <begin position="1693"/>
        <end position="1721"/>
    </location>
</feature>
<feature type="domain" description="Tudor" evidence="2">
    <location>
        <begin position="15"/>
        <end position="73"/>
    </location>
</feature>
<feature type="domain" description="Tudor" evidence="2">
    <location>
        <begin position="668"/>
        <end position="726"/>
    </location>
</feature>
<accession>A0A9P0LYP6</accession>
<dbReference type="OrthoDB" id="9989103at2759"/>
<feature type="domain" description="Tudor" evidence="2">
    <location>
        <begin position="301"/>
        <end position="358"/>
    </location>
</feature>
<sequence>MEEIQLFYKGRNSESSVAGAPVIGLFPEDNVLYRAQVLEVIGNQYKVFYVDFGNVSTINEVWPIEKKFMELPAQALVCSLHGLKPAGDSWLDPDTYSIYFDKDTYICRFIDKDESKVFVNLFYNNEDIAQTLVSDGLAISTRAPVQDVEINVLVGQQFRATVKSVNNLSDIIIALGCGLALSCTMHNLETATETFENVLKGLLEQTVIVYVDNIIDDKLEVTLYDSQGCKLVILNPDEGSYETVDAICPMLVLRSTISGGVTHAEEGTVFIQPNEYADSVAYLLQELFEHYENLTEENTIIPEIDQICAIHSEDGNWYRGKVLEFDDDMVIVQYIDYGNRETIGFAQLRELDLKFKEMCALSLQITCNADGASLIDKDVTATIFYGDNGWEGTVTPLTPLGITPSTTTTSDTGFGTASHDNVEVTQPAAAAAPPQEEAKQANGTKIFMSHIDSPNDFYVQLSESLSAIEQLQADLQEVVKTAADLETPTAGVLCAAPYSIDGEWYRAEVLDADDDITSVRFIDFGNTDVYNNSSTKMKSLPSNLLTLAVYATRCTLNILPPDGEWSTAANNRFEELTCVDDLTAEFLDQDEKKNYVELYANGKNVKDILIQENLAVPVTQSAETKVTGFVSHQNSPSEFWMQLENCVDELEWIAEQLSTADTFPEVEDHSPGTLCAALFPDDMMWYRARVLSNTVAGVELLFIDYGNSCASDGTALRKLPEELSMTPPLAQKCALKKPEGLQQWSKRMTAKFAEISAEGQAIFTVKKLSTGETSIVELFLDGKDVSSLLLPETETGNVKDFVSLDNFHIEKNGEVLPETYRLEEVSGASWSEDSLEKFKYINKEGITTFQIEFLPDNTVCLYLNGRDIKCDLVPPKSPQKVSAASPVKEAATTKETDEMLSVEKSAEDKVDTESPDKPKNYNENNIDMEPLSKSDGQDTEEPKDGVVESHVSAEANELHTEAPEKPSKLTETHTEVSETANELDADIKSTVESSEPSEAYTGIPENVSELGADKASEKRSGIVEADAEASEKFSEPSKAQPEVSETTEVEEDMAPEKPNELSVAQREVSETTEVEADMALEKPNELSEAQSEVSETTEVEADMALEKPNELSEAQSEVSETTEVEADMAPEKPNELSEAQSDVSETTEVEADMALEKPNELSEAQIEVSAKANHLGTDTEAPETSNGSGKSHSKASEKSNDLSETDTETPEKPVEGGVSKNETPKELVKGHVKDIKGLNNFRIEIDGETPNETYKLEKPEGSLLKEEYASEIFKEYCEEGVLEVEFLQENTVRLYFDGLDIANLLMHDLMEELGDTSSAIEQRQDGTISNSSNEIAEETSKKILPDETILDTDSAKQMTPERPSCLDMDEQTEYLDTQTNPDIETKTDDLTVDAISDIQTNVEDSEEKIRNRSLASTANLLTESNNLETSKEPCKVDFSDTGKIQSIDNRKLALNCDERIWPAPRSASETPGSGEAAEKKIVTSACSEILSDREAFLDTQNSESAKICSESIIKHSELYCDLNEREEEATPAVEDTTALVPASKEFCELTRELSEVQDVSEVQSAEQKEVTPQTINTTTASDSGRRLPPNEEDEWDNSGFKTSTGDKETRPANVLHYMYNRDIKTVENEGLYPTAQQKEVSTQTPNTSANSDNDFQPFQPILRTFPGTPLKDVLPGCLCSSVTTAAGEITETDVASSNETCDPEARPGDQSGTKALSHTTKENTEIRSIANILDYGDDRNIGTFENEDLDQPAEQKEVAPQTVNTTTGSDSGRRMPPNVLDFLDNRDNIKTVENEGIHQTAKQNEVIAQTAMPGDQSGTRALSHTTKEDTKKRLRANILDHGDDRNIETVGNEDIDQPAEQKEVPVQSVNTTAASDTTATKNTTEEQFKEEDDSEQVTSNSYLKAALTDTTKSVVCDEIQSAEIEKRRSRASLDHDEKIIPGYFSRPQIFETVETKDLETESLSETLDVSTDVKTIEGVLKGGVKTEVTNDTTDLTKIEDSNEEIQLKNRSLNVI</sequence>
<feature type="compositionally biased region" description="Polar residues" evidence="1">
    <location>
        <begin position="1867"/>
        <end position="1882"/>
    </location>
</feature>
<dbReference type="SMART" id="SM00333">
    <property type="entry name" value="TUDOR"/>
    <property type="match status" value="4"/>
</dbReference>
<feature type="region of interest" description="Disordered" evidence="1">
    <location>
        <begin position="874"/>
        <end position="1227"/>
    </location>
</feature>
<feature type="region of interest" description="Disordered" evidence="1">
    <location>
        <begin position="1322"/>
        <end position="1347"/>
    </location>
</feature>
<feature type="compositionally biased region" description="Basic and acidic residues" evidence="1">
    <location>
        <begin position="1011"/>
        <end position="1021"/>
    </location>
</feature>
<dbReference type="PROSITE" id="PS50304">
    <property type="entry name" value="TUDOR"/>
    <property type="match status" value="4"/>
</dbReference>
<feature type="compositionally biased region" description="Basic and acidic residues" evidence="1">
    <location>
        <begin position="930"/>
        <end position="947"/>
    </location>
</feature>
<dbReference type="GO" id="GO:0007283">
    <property type="term" value="P:spermatogenesis"/>
    <property type="evidence" value="ECO:0007669"/>
    <property type="project" value="TreeGrafter"/>
</dbReference>
<gene>
    <name evidence="3" type="ORF">ACAOBT_LOCUS26588</name>
</gene>
<dbReference type="GO" id="GO:0030719">
    <property type="term" value="P:P granule organization"/>
    <property type="evidence" value="ECO:0007669"/>
    <property type="project" value="TreeGrafter"/>
</dbReference>
<proteinExistence type="predicted"/>
<dbReference type="Pfam" id="PF00567">
    <property type="entry name" value="TUDOR"/>
    <property type="match status" value="4"/>
</dbReference>
<keyword evidence="4" id="KW-1185">Reference proteome</keyword>
<protein>
    <recommendedName>
        <fullName evidence="2">Tudor domain-containing protein</fullName>
    </recommendedName>
</protein>
<feature type="compositionally biased region" description="Polar residues" evidence="1">
    <location>
        <begin position="1560"/>
        <end position="1582"/>
    </location>
</feature>
<feature type="compositionally biased region" description="Polar residues" evidence="1">
    <location>
        <begin position="1636"/>
        <end position="1656"/>
    </location>
</feature>
<feature type="region of interest" description="Disordered" evidence="1">
    <location>
        <begin position="1558"/>
        <end position="1609"/>
    </location>
</feature>
<dbReference type="GO" id="GO:0034587">
    <property type="term" value="P:piRNA processing"/>
    <property type="evidence" value="ECO:0007669"/>
    <property type="project" value="TreeGrafter"/>
</dbReference>
<dbReference type="Gene3D" id="2.30.30.140">
    <property type="match status" value="4"/>
</dbReference>
<comment type="caution">
    <text evidence="3">The sequence shown here is derived from an EMBL/GenBank/DDBJ whole genome shotgun (WGS) entry which is preliminary data.</text>
</comment>